<name>A0ABQ2JZ99_9SPHN</name>
<organism evidence="1 2">
    <name type="scientific">Novosphingobium indicum</name>
    <dbReference type="NCBI Taxonomy" id="462949"/>
    <lineage>
        <taxon>Bacteria</taxon>
        <taxon>Pseudomonadati</taxon>
        <taxon>Pseudomonadota</taxon>
        <taxon>Alphaproteobacteria</taxon>
        <taxon>Sphingomonadales</taxon>
        <taxon>Sphingomonadaceae</taxon>
        <taxon>Novosphingobium</taxon>
    </lineage>
</organism>
<proteinExistence type="predicted"/>
<evidence type="ECO:0000313" key="2">
    <source>
        <dbReference type="Proteomes" id="UP000605099"/>
    </source>
</evidence>
<keyword evidence="2" id="KW-1185">Reference proteome</keyword>
<protein>
    <submittedName>
        <fullName evidence="1">Uncharacterized protein</fullName>
    </submittedName>
</protein>
<sequence length="76" mass="8050">MSDVEFIHPYGSLGPLPWQAGHEASNIPLGGAKNLNLFKVGESLQTFTESVQGDTGAQVANAVAGDPQKPVAFWRV</sequence>
<reference evidence="2" key="1">
    <citation type="journal article" date="2019" name="Int. J. Syst. Evol. Microbiol.">
        <title>The Global Catalogue of Microorganisms (GCM) 10K type strain sequencing project: providing services to taxonomists for standard genome sequencing and annotation.</title>
        <authorList>
            <consortium name="The Broad Institute Genomics Platform"/>
            <consortium name="The Broad Institute Genome Sequencing Center for Infectious Disease"/>
            <person name="Wu L."/>
            <person name="Ma J."/>
        </authorList>
    </citation>
    <scope>NUCLEOTIDE SEQUENCE [LARGE SCALE GENOMIC DNA]</scope>
    <source>
        <strain evidence="2">CGMCC 1.6784</strain>
    </source>
</reference>
<comment type="caution">
    <text evidence="1">The sequence shown here is derived from an EMBL/GenBank/DDBJ whole genome shotgun (WGS) entry which is preliminary data.</text>
</comment>
<dbReference type="Proteomes" id="UP000605099">
    <property type="component" value="Unassembled WGS sequence"/>
</dbReference>
<dbReference type="EMBL" id="BMLK01000029">
    <property type="protein sequence ID" value="GGN60240.1"/>
    <property type="molecule type" value="Genomic_DNA"/>
</dbReference>
<gene>
    <name evidence="1" type="ORF">GCM10011349_41620</name>
</gene>
<evidence type="ECO:0000313" key="1">
    <source>
        <dbReference type="EMBL" id="GGN60240.1"/>
    </source>
</evidence>
<accession>A0ABQ2JZ99</accession>